<reference evidence="2 3" key="1">
    <citation type="submission" date="2023-11" db="EMBL/GenBank/DDBJ databases">
        <authorList>
            <person name="Xu M."/>
            <person name="Jiang T."/>
        </authorList>
    </citation>
    <scope>NUCLEOTIDE SEQUENCE [LARGE SCALE GENOMIC DNA]</scope>
    <source>
        <strain evidence="2 3">SD</strain>
    </source>
</reference>
<organism evidence="2 3">
    <name type="scientific">Patulibacter brassicae</name>
    <dbReference type="NCBI Taxonomy" id="1705717"/>
    <lineage>
        <taxon>Bacteria</taxon>
        <taxon>Bacillati</taxon>
        <taxon>Actinomycetota</taxon>
        <taxon>Thermoleophilia</taxon>
        <taxon>Solirubrobacterales</taxon>
        <taxon>Patulibacteraceae</taxon>
        <taxon>Patulibacter</taxon>
    </lineage>
</organism>
<dbReference type="InterPro" id="IPR008279">
    <property type="entry name" value="PEP-util_enz_mobile_dom"/>
</dbReference>
<dbReference type="RefSeq" id="WP_319954844.1">
    <property type="nucleotide sequence ID" value="NZ_JAXAVX010000007.1"/>
</dbReference>
<dbReference type="Proteomes" id="UP001277761">
    <property type="component" value="Unassembled WGS sequence"/>
</dbReference>
<evidence type="ECO:0000259" key="1">
    <source>
        <dbReference type="Pfam" id="PF00391"/>
    </source>
</evidence>
<gene>
    <name evidence="2" type="ORF">SK069_13865</name>
</gene>
<proteinExistence type="predicted"/>
<evidence type="ECO:0000313" key="2">
    <source>
        <dbReference type="EMBL" id="MDX8152688.1"/>
    </source>
</evidence>
<keyword evidence="3" id="KW-1185">Reference proteome</keyword>
<evidence type="ECO:0000313" key="3">
    <source>
        <dbReference type="Proteomes" id="UP001277761"/>
    </source>
</evidence>
<dbReference type="SUPFAM" id="SSF52009">
    <property type="entry name" value="Phosphohistidine domain"/>
    <property type="match status" value="1"/>
</dbReference>
<dbReference type="Pfam" id="PF00391">
    <property type="entry name" value="PEP-utilizers"/>
    <property type="match status" value="1"/>
</dbReference>
<dbReference type="Gene3D" id="3.50.30.10">
    <property type="entry name" value="Phosphohistidine domain"/>
    <property type="match status" value="1"/>
</dbReference>
<name>A0ABU4VPA2_9ACTN</name>
<sequence>MDHPLSTPKWTLPEGTTLSRLTREHLLRTVESNAAAIDRPWHEVVSADPLALLSAADAARVADTVVTRFQEVEGRKLFAGCEIAARERPDLYVLRSEAAPLEERTDWPDGVVADGDNVFEHEDVTGKVLVVREVSEVDRLMREGVPEGTIGVIDDAGGTMTAPILEEFDAVLCLAGTVRSHLGIIAREFGVPVLMNVRLARALRDGETVTVSYSTEAQNVDAYYGEEAKPRAEVRSVESGG</sequence>
<comment type="caution">
    <text evidence="2">The sequence shown here is derived from an EMBL/GenBank/DDBJ whole genome shotgun (WGS) entry which is preliminary data.</text>
</comment>
<dbReference type="InterPro" id="IPR036637">
    <property type="entry name" value="Phosphohistidine_dom_sf"/>
</dbReference>
<feature type="domain" description="PEP-utilising enzyme mobile" evidence="1">
    <location>
        <begin position="146"/>
        <end position="212"/>
    </location>
</feature>
<accession>A0ABU4VPA2</accession>
<dbReference type="EMBL" id="JAXAVX010000007">
    <property type="protein sequence ID" value="MDX8152688.1"/>
    <property type="molecule type" value="Genomic_DNA"/>
</dbReference>
<protein>
    <submittedName>
        <fullName evidence="2">PEP-utilizing enzyme</fullName>
    </submittedName>
</protein>